<evidence type="ECO:0000256" key="1">
    <source>
        <dbReference type="SAM" id="MobiDB-lite"/>
    </source>
</evidence>
<organism evidence="2 3">
    <name type="scientific">Candidatus Shapirobacteria bacterium CG03_land_8_20_14_0_80_35_14</name>
    <dbReference type="NCBI Taxonomy" id="1974878"/>
    <lineage>
        <taxon>Bacteria</taxon>
        <taxon>Candidatus Shapironibacteriota</taxon>
    </lineage>
</organism>
<dbReference type="EMBL" id="PEVB01000069">
    <property type="protein sequence ID" value="PIV07396.1"/>
    <property type="molecule type" value="Genomic_DNA"/>
</dbReference>
<dbReference type="Proteomes" id="UP000229191">
    <property type="component" value="Unassembled WGS sequence"/>
</dbReference>
<comment type="caution">
    <text evidence="2">The sequence shown here is derived from an EMBL/GenBank/DDBJ whole genome shotgun (WGS) entry which is preliminary data.</text>
</comment>
<protein>
    <submittedName>
        <fullName evidence="2">Uncharacterized protein</fullName>
    </submittedName>
</protein>
<feature type="compositionally biased region" description="Acidic residues" evidence="1">
    <location>
        <begin position="80"/>
        <end position="94"/>
    </location>
</feature>
<sequence>MYILSMNKSSSISRLSVVVFLLSIFTLSACGIKDELKTKILDKAVEIQNKVDDKIDQKITEEKSDQTDEEMLKELGSDDSFVDNDFSELETELQ</sequence>
<name>A0A2M7BPH2_9BACT</name>
<feature type="region of interest" description="Disordered" evidence="1">
    <location>
        <begin position="56"/>
        <end position="94"/>
    </location>
</feature>
<accession>A0A2M7BPH2</accession>
<feature type="compositionally biased region" description="Basic and acidic residues" evidence="1">
    <location>
        <begin position="56"/>
        <end position="76"/>
    </location>
</feature>
<proteinExistence type="predicted"/>
<evidence type="ECO:0000313" key="2">
    <source>
        <dbReference type="EMBL" id="PIV07396.1"/>
    </source>
</evidence>
<dbReference type="AlphaFoldDB" id="A0A2M7BPH2"/>
<evidence type="ECO:0000313" key="3">
    <source>
        <dbReference type="Proteomes" id="UP000229191"/>
    </source>
</evidence>
<reference evidence="3" key="1">
    <citation type="submission" date="2017-09" db="EMBL/GenBank/DDBJ databases">
        <title>Depth-based differentiation of microbial function through sediment-hosted aquifers and enrichment of novel symbionts in the deep terrestrial subsurface.</title>
        <authorList>
            <person name="Probst A.J."/>
            <person name="Ladd B."/>
            <person name="Jarett J.K."/>
            <person name="Geller-Mcgrath D.E."/>
            <person name="Sieber C.M.K."/>
            <person name="Emerson J.B."/>
            <person name="Anantharaman K."/>
            <person name="Thomas B.C."/>
            <person name="Malmstrom R."/>
            <person name="Stieglmeier M."/>
            <person name="Klingl A."/>
            <person name="Woyke T."/>
            <person name="Ryan C.M."/>
            <person name="Banfield J.F."/>
        </authorList>
    </citation>
    <scope>NUCLEOTIDE SEQUENCE [LARGE SCALE GENOMIC DNA]</scope>
</reference>
<gene>
    <name evidence="2" type="ORF">COS53_02510</name>
</gene>